<dbReference type="PATRIC" id="fig|888809.3.peg.1279"/>
<dbReference type="Proteomes" id="UP000003332">
    <property type="component" value="Unassembled WGS sequence"/>
</dbReference>
<proteinExistence type="predicted"/>
<evidence type="ECO:0000313" key="1">
    <source>
        <dbReference type="EMBL" id="EGD29189.1"/>
    </source>
</evidence>
<protein>
    <submittedName>
        <fullName evidence="1">Uncharacterized protein</fullName>
    </submittedName>
</protein>
<organism evidence="1 2">
    <name type="scientific">Streptococcus sanguinis SK72</name>
    <dbReference type="NCBI Taxonomy" id="888809"/>
    <lineage>
        <taxon>Bacteria</taxon>
        <taxon>Bacillati</taxon>
        <taxon>Bacillota</taxon>
        <taxon>Bacilli</taxon>
        <taxon>Lactobacillales</taxon>
        <taxon>Streptococcaceae</taxon>
        <taxon>Streptococcus</taxon>
    </lineage>
</organism>
<comment type="caution">
    <text evidence="1">The sequence shown here is derived from an EMBL/GenBank/DDBJ whole genome shotgun (WGS) entry which is preliminary data.</text>
</comment>
<evidence type="ECO:0000313" key="2">
    <source>
        <dbReference type="Proteomes" id="UP000003332"/>
    </source>
</evidence>
<dbReference type="HOGENOM" id="CLU_1618127_0_0_9"/>
<dbReference type="EMBL" id="AEXV01000008">
    <property type="protein sequence ID" value="EGD29189.1"/>
    <property type="molecule type" value="Genomic_DNA"/>
</dbReference>
<reference evidence="1 2" key="1">
    <citation type="submission" date="2011-02" db="EMBL/GenBank/DDBJ databases">
        <authorList>
            <person name="Muzny D."/>
            <person name="Qin X."/>
            <person name="Deng J."/>
            <person name="Jiang H."/>
            <person name="Liu Y."/>
            <person name="Qu J."/>
            <person name="Song X.-Z."/>
            <person name="Zhang L."/>
            <person name="Thornton R."/>
            <person name="Coyle M."/>
            <person name="Francisco L."/>
            <person name="Jackson L."/>
            <person name="Javaid M."/>
            <person name="Korchina V."/>
            <person name="Kovar C."/>
            <person name="Mata R."/>
            <person name="Mathew T."/>
            <person name="Ngo R."/>
            <person name="Nguyen L."/>
            <person name="Nguyen N."/>
            <person name="Okwuonu G."/>
            <person name="Ongeri F."/>
            <person name="Pham C."/>
            <person name="Simmons D."/>
            <person name="Wilczek-Boney K."/>
            <person name="Hale W."/>
            <person name="Jakkamsetti A."/>
            <person name="Pham P."/>
            <person name="Ruth R."/>
            <person name="San Lucas F."/>
            <person name="Warren J."/>
            <person name="Zhang J."/>
            <person name="Zhao Z."/>
            <person name="Zhou C."/>
            <person name="Zhu D."/>
            <person name="Lee S."/>
            <person name="Bess C."/>
            <person name="Blankenburg K."/>
            <person name="Forbes L."/>
            <person name="Fu Q."/>
            <person name="Gubbala S."/>
            <person name="Hirani K."/>
            <person name="Jayaseelan J.C."/>
            <person name="Lara F."/>
            <person name="Munidasa M."/>
            <person name="Palculict T."/>
            <person name="Patil S."/>
            <person name="Pu L.-L."/>
            <person name="Saada N."/>
            <person name="Tang L."/>
            <person name="Weissenberger G."/>
            <person name="Zhu Y."/>
            <person name="Hemphill L."/>
            <person name="Shang Y."/>
            <person name="Youmans B."/>
            <person name="Ayvaz T."/>
            <person name="Ross M."/>
            <person name="Santibanez J."/>
            <person name="Aqrawi P."/>
            <person name="Gross S."/>
            <person name="Joshi V."/>
            <person name="Fowler G."/>
            <person name="Nazareth L."/>
            <person name="Reid J."/>
            <person name="Worley K."/>
            <person name="Petrosino J."/>
            <person name="Highlander S."/>
            <person name="Gibbs R."/>
        </authorList>
    </citation>
    <scope>NUCLEOTIDE SEQUENCE [LARGE SCALE GENOMIC DNA]</scope>
    <source>
        <strain evidence="1 2">SK72</strain>
    </source>
</reference>
<dbReference type="AlphaFoldDB" id="F0I2C6"/>
<accession>F0I2C6</accession>
<sequence>MIRIARDYSELSHDYTSRAHDFHEGGADIASQKMYEGKLGEQAFAVWLKNEGIEFTEDRTSHDEADKFDFIVKGYKIDVKTRTEDYQTRTLEMVEQFYKRPKDIYVGARLYRDKNEVELYGIISANKLKKLGQIEKFGYKEDFFAYDSQLSPIQLLKDLKDKNK</sequence>
<gene>
    <name evidence="1" type="ORF">HMPREF9381_1316</name>
</gene>
<name>F0I2C6_STRSA</name>